<organism evidence="1 2">
    <name type="scientific">Nonomuraea mesophila</name>
    <dbReference type="NCBI Taxonomy" id="2530382"/>
    <lineage>
        <taxon>Bacteria</taxon>
        <taxon>Bacillati</taxon>
        <taxon>Actinomycetota</taxon>
        <taxon>Actinomycetes</taxon>
        <taxon>Streptosporangiales</taxon>
        <taxon>Streptosporangiaceae</taxon>
        <taxon>Nonomuraea</taxon>
    </lineage>
</organism>
<sequence length="128" mass="13734">MVPGRVLDVSALVDITVAKTQYSRSVVAACLYAGGELCIPATALAAVLSISPLATQIELFELISNPAVKVDDFTSGKVGDIAEILEGSRDVTAGHVIWCSRMRKWPVLTDRADELRAFDPHVLIDTLP</sequence>
<proteinExistence type="predicted"/>
<dbReference type="Proteomes" id="UP000295136">
    <property type="component" value="Unassembled WGS sequence"/>
</dbReference>
<dbReference type="AlphaFoldDB" id="A0A4R5ELC6"/>
<keyword evidence="2" id="KW-1185">Reference proteome</keyword>
<dbReference type="RefSeq" id="WP_132637745.1">
    <property type="nucleotide sequence ID" value="NZ_SMLD01000140.1"/>
</dbReference>
<dbReference type="EMBL" id="SMLD01000140">
    <property type="protein sequence ID" value="TDE35358.1"/>
    <property type="molecule type" value="Genomic_DNA"/>
</dbReference>
<evidence type="ECO:0000313" key="2">
    <source>
        <dbReference type="Proteomes" id="UP000295136"/>
    </source>
</evidence>
<protein>
    <recommendedName>
        <fullName evidence="3">Type II toxin-antitoxin system VapC family toxin</fullName>
    </recommendedName>
</protein>
<comment type="caution">
    <text evidence="1">The sequence shown here is derived from an EMBL/GenBank/DDBJ whole genome shotgun (WGS) entry which is preliminary data.</text>
</comment>
<name>A0A4R5ELC6_9ACTN</name>
<accession>A0A4R5ELC6</accession>
<evidence type="ECO:0000313" key="1">
    <source>
        <dbReference type="EMBL" id="TDE35358.1"/>
    </source>
</evidence>
<evidence type="ECO:0008006" key="3">
    <source>
        <dbReference type="Google" id="ProtNLM"/>
    </source>
</evidence>
<gene>
    <name evidence="1" type="ORF">E1295_36105</name>
</gene>
<reference evidence="1 2" key="1">
    <citation type="submission" date="2019-03" db="EMBL/GenBank/DDBJ databases">
        <title>Draft genome sequences of novel Actinobacteria.</title>
        <authorList>
            <person name="Sahin N."/>
            <person name="Ay H."/>
            <person name="Saygin H."/>
        </authorList>
    </citation>
    <scope>NUCLEOTIDE SEQUENCE [LARGE SCALE GENOMIC DNA]</scope>
    <source>
        <strain evidence="1 2">6K102</strain>
    </source>
</reference>